<keyword evidence="3" id="KW-1185">Reference proteome</keyword>
<evidence type="ECO:0000313" key="3">
    <source>
        <dbReference type="Proteomes" id="UP000297245"/>
    </source>
</evidence>
<reference evidence="2 3" key="1">
    <citation type="journal article" date="2019" name="Nat. Ecol. Evol.">
        <title>Megaphylogeny resolves global patterns of mushroom evolution.</title>
        <authorList>
            <person name="Varga T."/>
            <person name="Krizsan K."/>
            <person name="Foldi C."/>
            <person name="Dima B."/>
            <person name="Sanchez-Garcia M."/>
            <person name="Sanchez-Ramirez S."/>
            <person name="Szollosi G.J."/>
            <person name="Szarkandi J.G."/>
            <person name="Papp V."/>
            <person name="Albert L."/>
            <person name="Andreopoulos W."/>
            <person name="Angelini C."/>
            <person name="Antonin V."/>
            <person name="Barry K.W."/>
            <person name="Bougher N.L."/>
            <person name="Buchanan P."/>
            <person name="Buyck B."/>
            <person name="Bense V."/>
            <person name="Catcheside P."/>
            <person name="Chovatia M."/>
            <person name="Cooper J."/>
            <person name="Damon W."/>
            <person name="Desjardin D."/>
            <person name="Finy P."/>
            <person name="Geml J."/>
            <person name="Haridas S."/>
            <person name="Hughes K."/>
            <person name="Justo A."/>
            <person name="Karasinski D."/>
            <person name="Kautmanova I."/>
            <person name="Kiss B."/>
            <person name="Kocsube S."/>
            <person name="Kotiranta H."/>
            <person name="LaButti K.M."/>
            <person name="Lechner B.E."/>
            <person name="Liimatainen K."/>
            <person name="Lipzen A."/>
            <person name="Lukacs Z."/>
            <person name="Mihaltcheva S."/>
            <person name="Morgado L.N."/>
            <person name="Niskanen T."/>
            <person name="Noordeloos M.E."/>
            <person name="Ohm R.A."/>
            <person name="Ortiz-Santana B."/>
            <person name="Ovrebo C."/>
            <person name="Racz N."/>
            <person name="Riley R."/>
            <person name="Savchenko A."/>
            <person name="Shiryaev A."/>
            <person name="Soop K."/>
            <person name="Spirin V."/>
            <person name="Szebenyi C."/>
            <person name="Tomsovsky M."/>
            <person name="Tulloss R.E."/>
            <person name="Uehling J."/>
            <person name="Grigoriev I.V."/>
            <person name="Vagvolgyi C."/>
            <person name="Papp T."/>
            <person name="Martin F.M."/>
            <person name="Miettinen O."/>
            <person name="Hibbett D.S."/>
            <person name="Nagy L.G."/>
        </authorList>
    </citation>
    <scope>NUCLEOTIDE SEQUENCE [LARGE SCALE GENOMIC DNA]</scope>
    <source>
        <strain evidence="2 3">CBS 962.96</strain>
    </source>
</reference>
<evidence type="ECO:0000313" key="2">
    <source>
        <dbReference type="EMBL" id="THV05331.1"/>
    </source>
</evidence>
<keyword evidence="1" id="KW-0812">Transmembrane</keyword>
<feature type="transmembrane region" description="Helical" evidence="1">
    <location>
        <begin position="329"/>
        <end position="352"/>
    </location>
</feature>
<organism evidence="2 3">
    <name type="scientific">Dendrothele bispora (strain CBS 962.96)</name>
    <dbReference type="NCBI Taxonomy" id="1314807"/>
    <lineage>
        <taxon>Eukaryota</taxon>
        <taxon>Fungi</taxon>
        <taxon>Dikarya</taxon>
        <taxon>Basidiomycota</taxon>
        <taxon>Agaricomycotina</taxon>
        <taxon>Agaricomycetes</taxon>
        <taxon>Agaricomycetidae</taxon>
        <taxon>Agaricales</taxon>
        <taxon>Agaricales incertae sedis</taxon>
        <taxon>Dendrothele</taxon>
    </lineage>
</organism>
<sequence>MAKEIFENRLSLAERNVTFIVDDQDSDDITYLCDVTKQNVSESFFQNTWTTINSVNCGYAWIQLKFNGTSAHISTRLSSSSDFAIQLDSSPLLRHTGTGVYSTPTLIDGEHVLVYAIGNTSVSPAFDYATVNAGPSTNLKGKNIIVDDTDSGALEYSGNWAVIPPDALALDSNSAPYQNTLHWASTLGDSVKLSFQGTSVSVYRTIPRSTLAQGEQGANGNITVTYTLDSNKPVNVSFPMSSNEPRIIPMSRFLQLDSLSSDMVHTLQLNITDIPSSASGIQPPGLGLDFFTYTASVESLDSILNGTTPSVIGGAGTGIDDGTTLNVGAIAGSILGGVAAFILCLLLVIFVWRRSKRQSQRQAQAPKSLVLPVSMKLNRAGTMESFVSLEKKGEQL</sequence>
<protein>
    <recommendedName>
        <fullName evidence="4">Peptidase A1 domain-containing protein</fullName>
    </recommendedName>
</protein>
<name>A0A4S8MR80_DENBC</name>
<dbReference type="AlphaFoldDB" id="A0A4S8MR80"/>
<gene>
    <name evidence="2" type="ORF">K435DRAFT_774013</name>
</gene>
<keyword evidence="1" id="KW-1133">Transmembrane helix</keyword>
<dbReference type="EMBL" id="ML179050">
    <property type="protein sequence ID" value="THV05331.1"/>
    <property type="molecule type" value="Genomic_DNA"/>
</dbReference>
<proteinExistence type="predicted"/>
<keyword evidence="1" id="KW-0472">Membrane</keyword>
<accession>A0A4S8MR80</accession>
<evidence type="ECO:0000256" key="1">
    <source>
        <dbReference type="SAM" id="Phobius"/>
    </source>
</evidence>
<evidence type="ECO:0008006" key="4">
    <source>
        <dbReference type="Google" id="ProtNLM"/>
    </source>
</evidence>
<dbReference type="Proteomes" id="UP000297245">
    <property type="component" value="Unassembled WGS sequence"/>
</dbReference>
<dbReference type="OrthoDB" id="2901006at2759"/>